<dbReference type="SUPFAM" id="SSF103107">
    <property type="entry name" value="Hypothetical protein c14orf129, hspc210"/>
    <property type="match status" value="1"/>
</dbReference>
<evidence type="ECO:0000313" key="3">
    <source>
        <dbReference type="Proteomes" id="UP001383192"/>
    </source>
</evidence>
<dbReference type="EMBL" id="JAYKXP010000006">
    <property type="protein sequence ID" value="KAK7056920.1"/>
    <property type="molecule type" value="Genomic_DNA"/>
</dbReference>
<dbReference type="InterPro" id="IPR007967">
    <property type="entry name" value="GSKIP_dom"/>
</dbReference>
<proteinExistence type="predicted"/>
<dbReference type="AlphaFoldDB" id="A0AAW0DXU0"/>
<name>A0AAW0DXU0_9AGAR</name>
<accession>A0AAW0DXU0</accession>
<evidence type="ECO:0000259" key="1">
    <source>
        <dbReference type="Pfam" id="PF05303"/>
    </source>
</evidence>
<evidence type="ECO:0000313" key="2">
    <source>
        <dbReference type="EMBL" id="KAK7056920.1"/>
    </source>
</evidence>
<feature type="domain" description="GSKIP" evidence="1">
    <location>
        <begin position="34"/>
        <end position="103"/>
    </location>
</feature>
<dbReference type="Proteomes" id="UP001383192">
    <property type="component" value="Unassembled WGS sequence"/>
</dbReference>
<dbReference type="InterPro" id="IPR023231">
    <property type="entry name" value="GSKIP_dom_sf"/>
</dbReference>
<organism evidence="2 3">
    <name type="scientific">Paramarasmius palmivorus</name>
    <dbReference type="NCBI Taxonomy" id="297713"/>
    <lineage>
        <taxon>Eukaryota</taxon>
        <taxon>Fungi</taxon>
        <taxon>Dikarya</taxon>
        <taxon>Basidiomycota</taxon>
        <taxon>Agaricomycotina</taxon>
        <taxon>Agaricomycetes</taxon>
        <taxon>Agaricomycetidae</taxon>
        <taxon>Agaricales</taxon>
        <taxon>Marasmiineae</taxon>
        <taxon>Marasmiaceae</taxon>
        <taxon>Paramarasmius</taxon>
    </lineage>
</organism>
<protein>
    <recommendedName>
        <fullName evidence="1">GSKIP domain-containing protein</fullName>
    </recommendedName>
</protein>
<reference evidence="2 3" key="1">
    <citation type="submission" date="2024-01" db="EMBL/GenBank/DDBJ databases">
        <title>A draft genome for a cacao thread blight-causing isolate of Paramarasmius palmivorus.</title>
        <authorList>
            <person name="Baruah I.K."/>
            <person name="Bukari Y."/>
            <person name="Amoako-Attah I."/>
            <person name="Meinhardt L.W."/>
            <person name="Bailey B.A."/>
            <person name="Cohen S.P."/>
        </authorList>
    </citation>
    <scope>NUCLEOTIDE SEQUENCE [LARGE SCALE GENOMIC DNA]</scope>
    <source>
        <strain evidence="2 3">GH-12</strain>
    </source>
</reference>
<dbReference type="Pfam" id="PF05303">
    <property type="entry name" value="GSKIP_dom"/>
    <property type="match status" value="1"/>
</dbReference>
<dbReference type="Gene3D" id="3.30.2280.10">
    <property type="entry name" value="Hypothetical protein (hspc210)"/>
    <property type="match status" value="1"/>
</dbReference>
<sequence>MEESMGSFYTTELQRALTEQGSTIGTFTMLEFTTLDAQASVTLLEGEVIRIILTERGYAIMPAQELDWDTAHIFETLEGLLQTASPLYGHQRQKKLLDALEKLANAQ</sequence>
<keyword evidence="3" id="KW-1185">Reference proteome</keyword>
<gene>
    <name evidence="2" type="ORF">VNI00_002638</name>
</gene>
<comment type="caution">
    <text evidence="2">The sequence shown here is derived from an EMBL/GenBank/DDBJ whole genome shotgun (WGS) entry which is preliminary data.</text>
</comment>